<evidence type="ECO:0000313" key="1">
    <source>
        <dbReference type="EMBL" id="HEH83168.1"/>
    </source>
</evidence>
<dbReference type="AlphaFoldDB" id="A0A7C2G6Z8"/>
<name>A0A7C2G6Z8_9DEIN</name>
<dbReference type="EMBL" id="DSHZ01000279">
    <property type="protein sequence ID" value="HEO42347.1"/>
    <property type="molecule type" value="Genomic_DNA"/>
</dbReference>
<comment type="caution">
    <text evidence="1">The sequence shown here is derived from an EMBL/GenBank/DDBJ whole genome shotgun (WGS) entry which is preliminary data.</text>
</comment>
<sequence>MRLFALRFALFPKRLRPRGFPKPPPALVREAPELWLPLRLDLAYYAVQGPRGYALIPWDRYMEEVETLLSATEPPQRPR</sequence>
<dbReference type="EMBL" id="DSKL01000373">
    <property type="protein sequence ID" value="HEH83168.1"/>
    <property type="molecule type" value="Genomic_DNA"/>
</dbReference>
<protein>
    <submittedName>
        <fullName evidence="1">Uncharacterized protein</fullName>
    </submittedName>
</protein>
<accession>A0A7C2G6Z8</accession>
<reference evidence="1" key="1">
    <citation type="journal article" date="2020" name="mSystems">
        <title>Genome- and Community-Level Interaction Insights into Carbon Utilization and Element Cycling Functions of Hydrothermarchaeota in Hydrothermal Sediment.</title>
        <authorList>
            <person name="Zhou Z."/>
            <person name="Liu Y."/>
            <person name="Xu W."/>
            <person name="Pan J."/>
            <person name="Luo Z.H."/>
            <person name="Li M."/>
        </authorList>
    </citation>
    <scope>NUCLEOTIDE SEQUENCE [LARGE SCALE GENOMIC DNA]</scope>
    <source>
        <strain evidence="2">SpSt-189</strain>
        <strain evidence="1">SpSt-246</strain>
    </source>
</reference>
<proteinExistence type="predicted"/>
<gene>
    <name evidence="2" type="ORF">ENP09_05645</name>
    <name evidence="1" type="ORF">ENP73_09475</name>
</gene>
<organism evidence="1">
    <name type="scientific">Thermus islandicus</name>
    <dbReference type="NCBI Taxonomy" id="540988"/>
    <lineage>
        <taxon>Bacteria</taxon>
        <taxon>Thermotogati</taxon>
        <taxon>Deinococcota</taxon>
        <taxon>Deinococci</taxon>
        <taxon>Thermales</taxon>
        <taxon>Thermaceae</taxon>
        <taxon>Thermus</taxon>
    </lineage>
</organism>
<evidence type="ECO:0000313" key="2">
    <source>
        <dbReference type="EMBL" id="HEO42347.1"/>
    </source>
</evidence>